<feature type="region of interest" description="Disordered" evidence="1">
    <location>
        <begin position="63"/>
        <end position="83"/>
    </location>
</feature>
<feature type="compositionally biased region" description="Polar residues" evidence="1">
    <location>
        <begin position="125"/>
        <end position="159"/>
    </location>
</feature>
<comment type="caution">
    <text evidence="2">The sequence shown here is derived from an EMBL/GenBank/DDBJ whole genome shotgun (WGS) entry which is preliminary data.</text>
</comment>
<reference evidence="2" key="1">
    <citation type="submission" date="2021-08" db="EMBL/GenBank/DDBJ databases">
        <authorList>
            <person name="Misof B."/>
            <person name="Oliver O."/>
            <person name="Podsiadlowski L."/>
            <person name="Donath A."/>
            <person name="Peters R."/>
            <person name="Mayer C."/>
            <person name="Rust J."/>
            <person name="Gunkel S."/>
            <person name="Lesny P."/>
            <person name="Martin S."/>
            <person name="Oeyen J.P."/>
            <person name="Petersen M."/>
            <person name="Panagiotis P."/>
            <person name="Wilbrandt J."/>
            <person name="Tanja T."/>
        </authorList>
    </citation>
    <scope>NUCLEOTIDE SEQUENCE</scope>
    <source>
        <strain evidence="2">GBR_01_08_01A</strain>
        <tissue evidence="2">Thorax + abdomen</tissue>
    </source>
</reference>
<dbReference type="EMBL" id="JAIFRP010004251">
    <property type="protein sequence ID" value="KAK2577591.1"/>
    <property type="molecule type" value="Genomic_DNA"/>
</dbReference>
<sequence length="182" mass="20765">MDTPQSSVPNEDTVILSRIRKDLTTLKQHEVIINQEARSTARPLPADEKILHIEKEISFNIRPAHETTMSSKETETDSQGGTRTIAIQTRHTGSWCTKKRLGWLRQTHKWNPPPKRSKPSKGRGTQTPRTRCRNQFTQTRGRPSSHQPGTKQQPVPTTNLFHLKEITDDNIRNFMPGTPTKS</sequence>
<gene>
    <name evidence="2" type="ORF">KPH14_000908</name>
</gene>
<name>A0AAD9VK04_9HYME</name>
<keyword evidence="3" id="KW-1185">Reference proteome</keyword>
<protein>
    <submittedName>
        <fullName evidence="2">Uncharacterized protein</fullName>
    </submittedName>
</protein>
<reference evidence="2" key="2">
    <citation type="journal article" date="2023" name="Commun. Biol.">
        <title>Intrasexual cuticular hydrocarbon dimorphism in a wasp sheds light on hydrocarbon biosynthesis genes in Hymenoptera.</title>
        <authorList>
            <person name="Moris V.C."/>
            <person name="Podsiadlowski L."/>
            <person name="Martin S."/>
            <person name="Oeyen J.P."/>
            <person name="Donath A."/>
            <person name="Petersen M."/>
            <person name="Wilbrandt J."/>
            <person name="Misof B."/>
            <person name="Liedtke D."/>
            <person name="Thamm M."/>
            <person name="Scheiner R."/>
            <person name="Schmitt T."/>
            <person name="Niehuis O."/>
        </authorList>
    </citation>
    <scope>NUCLEOTIDE SEQUENCE</scope>
    <source>
        <strain evidence="2">GBR_01_08_01A</strain>
    </source>
</reference>
<feature type="compositionally biased region" description="Polar residues" evidence="1">
    <location>
        <begin position="67"/>
        <end position="83"/>
    </location>
</feature>
<accession>A0AAD9VK04</accession>
<evidence type="ECO:0000256" key="1">
    <source>
        <dbReference type="SAM" id="MobiDB-lite"/>
    </source>
</evidence>
<feature type="region of interest" description="Disordered" evidence="1">
    <location>
        <begin position="104"/>
        <end position="159"/>
    </location>
</feature>
<proteinExistence type="predicted"/>
<evidence type="ECO:0000313" key="2">
    <source>
        <dbReference type="EMBL" id="KAK2577591.1"/>
    </source>
</evidence>
<organism evidence="2 3">
    <name type="scientific">Odynerus spinipes</name>
    <dbReference type="NCBI Taxonomy" id="1348599"/>
    <lineage>
        <taxon>Eukaryota</taxon>
        <taxon>Metazoa</taxon>
        <taxon>Ecdysozoa</taxon>
        <taxon>Arthropoda</taxon>
        <taxon>Hexapoda</taxon>
        <taxon>Insecta</taxon>
        <taxon>Pterygota</taxon>
        <taxon>Neoptera</taxon>
        <taxon>Endopterygota</taxon>
        <taxon>Hymenoptera</taxon>
        <taxon>Apocrita</taxon>
        <taxon>Aculeata</taxon>
        <taxon>Vespoidea</taxon>
        <taxon>Vespidae</taxon>
        <taxon>Eumeninae</taxon>
        <taxon>Odynerus</taxon>
    </lineage>
</organism>
<evidence type="ECO:0000313" key="3">
    <source>
        <dbReference type="Proteomes" id="UP001258017"/>
    </source>
</evidence>
<dbReference type="Proteomes" id="UP001258017">
    <property type="component" value="Unassembled WGS sequence"/>
</dbReference>
<dbReference type="AlphaFoldDB" id="A0AAD9VK04"/>